<comment type="caution">
    <text evidence="2">The sequence shown here is derived from an EMBL/GenBank/DDBJ whole genome shotgun (WGS) entry which is preliminary data.</text>
</comment>
<reference evidence="2 3" key="1">
    <citation type="submission" date="2015-12" db="EMBL/GenBank/DDBJ databases">
        <title>The genome of Folsomia candida.</title>
        <authorList>
            <person name="Faddeeva A."/>
            <person name="Derks M.F."/>
            <person name="Anvar Y."/>
            <person name="Smit S."/>
            <person name="Van Straalen N."/>
            <person name="Roelofs D."/>
        </authorList>
    </citation>
    <scope>NUCLEOTIDE SEQUENCE [LARGE SCALE GENOMIC DNA]</scope>
    <source>
        <strain evidence="2 3">VU population</strain>
        <tissue evidence="2">Whole body</tissue>
    </source>
</reference>
<feature type="transmembrane region" description="Helical" evidence="1">
    <location>
        <begin position="227"/>
        <end position="246"/>
    </location>
</feature>
<evidence type="ECO:0000256" key="1">
    <source>
        <dbReference type="SAM" id="Phobius"/>
    </source>
</evidence>
<protein>
    <recommendedName>
        <fullName evidence="4">Gustatory receptor</fullName>
    </recommendedName>
</protein>
<feature type="transmembrane region" description="Helical" evidence="1">
    <location>
        <begin position="202"/>
        <end position="221"/>
    </location>
</feature>
<dbReference type="AlphaFoldDB" id="A0A226D9S8"/>
<gene>
    <name evidence="2" type="ORF">Fcan01_23843</name>
</gene>
<sequence>MPSNQFELLILIQNLYNDHYIFFYGPPFAISFHHPAKKNGSISVRKVGFKTVKSAIPALCLLVSILFHVYGIVLLRKGRSMTEMALDSRIWTWFLMILMSLFGFIEYCMWILAGLDDPIYFFNELVKIKGQEPSPIRGHITKMDSLLHYHLKTCIWLAYYFTWVAVLCGIVADVDPYYYIVENLIKIGPISNFLTNIFGQRQFFQFIALFTARTFINIFVLYESVRLCLFCVVFILVISQVFMAIATPMRIRVDNGLSRKDAAIYNGLVILMEIIAKQIRTTTSFCIIAVTVVIVSSTFLAVKLHVEQPFYVTGYHAGVAGTTFFLTQLQLRTVSRCNELSKGFISAGKSEKVLVAMGSNDRKLCIMQVKCLKELALQVGLGPINFSRLTVSSKSEVMVYIVEETINMLMAF</sequence>
<evidence type="ECO:0008006" key="4">
    <source>
        <dbReference type="Google" id="ProtNLM"/>
    </source>
</evidence>
<proteinExistence type="predicted"/>
<keyword evidence="1" id="KW-1133">Transmembrane helix</keyword>
<keyword evidence="1" id="KW-0472">Membrane</keyword>
<feature type="transmembrane region" description="Helical" evidence="1">
    <location>
        <begin position="157"/>
        <end position="181"/>
    </location>
</feature>
<feature type="transmembrane region" description="Helical" evidence="1">
    <location>
        <begin position="282"/>
        <end position="302"/>
    </location>
</feature>
<evidence type="ECO:0000313" key="3">
    <source>
        <dbReference type="Proteomes" id="UP000198287"/>
    </source>
</evidence>
<dbReference type="EMBL" id="LNIX01000029">
    <property type="protein sequence ID" value="OXA41487.1"/>
    <property type="molecule type" value="Genomic_DNA"/>
</dbReference>
<accession>A0A226D9S8</accession>
<name>A0A226D9S8_FOLCA</name>
<dbReference type="Proteomes" id="UP000198287">
    <property type="component" value="Unassembled WGS sequence"/>
</dbReference>
<feature type="transmembrane region" description="Helical" evidence="1">
    <location>
        <begin position="90"/>
        <end position="113"/>
    </location>
</feature>
<organism evidence="2 3">
    <name type="scientific">Folsomia candida</name>
    <name type="common">Springtail</name>
    <dbReference type="NCBI Taxonomy" id="158441"/>
    <lineage>
        <taxon>Eukaryota</taxon>
        <taxon>Metazoa</taxon>
        <taxon>Ecdysozoa</taxon>
        <taxon>Arthropoda</taxon>
        <taxon>Hexapoda</taxon>
        <taxon>Collembola</taxon>
        <taxon>Entomobryomorpha</taxon>
        <taxon>Isotomoidea</taxon>
        <taxon>Isotomidae</taxon>
        <taxon>Proisotominae</taxon>
        <taxon>Folsomia</taxon>
    </lineage>
</organism>
<evidence type="ECO:0000313" key="2">
    <source>
        <dbReference type="EMBL" id="OXA41487.1"/>
    </source>
</evidence>
<keyword evidence="3" id="KW-1185">Reference proteome</keyword>
<feature type="transmembrane region" description="Helical" evidence="1">
    <location>
        <begin position="55"/>
        <end position="75"/>
    </location>
</feature>
<keyword evidence="1" id="KW-0812">Transmembrane</keyword>